<evidence type="ECO:0000256" key="1">
    <source>
        <dbReference type="ARBA" id="ARBA00022630"/>
    </source>
</evidence>
<gene>
    <name evidence="4" type="primary">glpB_2</name>
    <name evidence="4" type="ORF">NCTC10786_02638</name>
</gene>
<accession>A0A2X2VI65</accession>
<dbReference type="EC" id="1.1.5.3" evidence="4"/>
<sequence length="90" mass="10235">MPGDEVKKVTCRNGVVSEVWTRNHADIPLRPRFAVLASGSFFSSGLVAERDGIREPIMGLDVQQTATRAEWYQRDFFDAQTLAAVWRHDR</sequence>
<proteinExistence type="predicted"/>
<evidence type="ECO:0000259" key="3">
    <source>
        <dbReference type="Pfam" id="PF00890"/>
    </source>
</evidence>
<evidence type="ECO:0000313" key="4">
    <source>
        <dbReference type="EMBL" id="SQB28866.1"/>
    </source>
</evidence>
<keyword evidence="2 4" id="KW-0560">Oxidoreductase</keyword>
<keyword evidence="1" id="KW-0285">Flavoprotein</keyword>
<organism evidence="4 5">
    <name type="scientific">Citrobacter koseri</name>
    <name type="common">Citrobacter diversus</name>
    <dbReference type="NCBI Taxonomy" id="545"/>
    <lineage>
        <taxon>Bacteria</taxon>
        <taxon>Pseudomonadati</taxon>
        <taxon>Pseudomonadota</taxon>
        <taxon>Gammaproteobacteria</taxon>
        <taxon>Enterobacterales</taxon>
        <taxon>Enterobacteriaceae</taxon>
        <taxon>Citrobacter</taxon>
    </lineage>
</organism>
<dbReference type="EMBL" id="UAVY01000004">
    <property type="protein sequence ID" value="SQB28866.1"/>
    <property type="molecule type" value="Genomic_DNA"/>
</dbReference>
<evidence type="ECO:0000256" key="2">
    <source>
        <dbReference type="ARBA" id="ARBA00023002"/>
    </source>
</evidence>
<dbReference type="InterPro" id="IPR003953">
    <property type="entry name" value="FAD-dep_OxRdtase_2_FAD-bd"/>
</dbReference>
<dbReference type="Pfam" id="PF00890">
    <property type="entry name" value="FAD_binding_2"/>
    <property type="match status" value="1"/>
</dbReference>
<feature type="domain" description="FAD-dependent oxidoreductase 2 FAD-binding" evidence="3">
    <location>
        <begin position="12"/>
        <end position="81"/>
    </location>
</feature>
<dbReference type="GO" id="GO:0004368">
    <property type="term" value="F:glycerol-3-phosphate dehydrogenase (quinone) activity"/>
    <property type="evidence" value="ECO:0007669"/>
    <property type="project" value="UniProtKB-EC"/>
</dbReference>
<name>A0A2X2VI65_CITKO</name>
<dbReference type="Proteomes" id="UP000251584">
    <property type="component" value="Unassembled WGS sequence"/>
</dbReference>
<dbReference type="AlphaFoldDB" id="A0A2X2VI65"/>
<reference evidence="4 5" key="1">
    <citation type="submission" date="2018-06" db="EMBL/GenBank/DDBJ databases">
        <authorList>
            <consortium name="Pathogen Informatics"/>
            <person name="Doyle S."/>
        </authorList>
    </citation>
    <scope>NUCLEOTIDE SEQUENCE [LARGE SCALE GENOMIC DNA]</scope>
    <source>
        <strain evidence="4 5">NCTC10786</strain>
    </source>
</reference>
<protein>
    <submittedName>
        <fullName evidence="4">Anaerobic glycerol-3-phosphate dehydrogenase subunit B</fullName>
        <ecNumber evidence="4">1.1.5.3</ecNumber>
    </submittedName>
</protein>
<evidence type="ECO:0000313" key="5">
    <source>
        <dbReference type="Proteomes" id="UP000251584"/>
    </source>
</evidence>